<reference evidence="1 2" key="1">
    <citation type="submission" date="2007-04" db="EMBL/GenBank/DDBJ databases">
        <authorList>
            <person name="Fulton L."/>
            <person name="Clifton S."/>
            <person name="Fulton B."/>
            <person name="Xu J."/>
            <person name="Minx P."/>
            <person name="Pepin K.H."/>
            <person name="Johnson M."/>
            <person name="Thiruvilangam P."/>
            <person name="Bhonagiri V."/>
            <person name="Nash W.E."/>
            <person name="Mardis E.R."/>
            <person name="Wilson R.K."/>
        </authorList>
    </citation>
    <scope>NUCLEOTIDE SEQUENCE [LARGE SCALE GENOMIC DNA]</scope>
    <source>
        <strain evidence="1 2">ATCC 29149</strain>
    </source>
</reference>
<sequence length="38" mass="4562">MFQTEHFTKRRCLHIVTVRRLLYAGAFYSGRTDFGKRV</sequence>
<gene>
    <name evidence="1" type="ORF">RUMGNA_00805</name>
</gene>
<dbReference type="EMBL" id="AAYG02000006">
    <property type="protein sequence ID" value="EDN78942.1"/>
    <property type="molecule type" value="Genomic_DNA"/>
</dbReference>
<reference evidence="1 2" key="2">
    <citation type="submission" date="2007-06" db="EMBL/GenBank/DDBJ databases">
        <title>Draft genome sequence of Ruminococcus gnavus (ATCC 29149).</title>
        <authorList>
            <person name="Sudarsanam P."/>
            <person name="Ley R."/>
            <person name="Guruge J."/>
            <person name="Turnbaugh P.J."/>
            <person name="Mahowald M."/>
            <person name="Liep D."/>
            <person name="Gordon J."/>
        </authorList>
    </citation>
    <scope>NUCLEOTIDE SEQUENCE [LARGE SCALE GENOMIC DNA]</scope>
    <source>
        <strain evidence="1 2">ATCC 29149</strain>
    </source>
</reference>
<evidence type="ECO:0000313" key="2">
    <source>
        <dbReference type="Proteomes" id="UP000004410"/>
    </source>
</evidence>
<name>A7AZT1_MEDG7</name>
<proteinExistence type="predicted"/>
<comment type="caution">
    <text evidence="1">The sequence shown here is derived from an EMBL/GenBank/DDBJ whole genome shotgun (WGS) entry which is preliminary data.</text>
</comment>
<evidence type="ECO:0000313" key="1">
    <source>
        <dbReference type="EMBL" id="EDN78942.1"/>
    </source>
</evidence>
<dbReference type="PaxDb" id="411470-RUMGNA_00805"/>
<protein>
    <submittedName>
        <fullName evidence="1">Uncharacterized protein</fullName>
    </submittedName>
</protein>
<accession>A7AZT1</accession>
<dbReference type="Proteomes" id="UP000004410">
    <property type="component" value="Unassembled WGS sequence"/>
</dbReference>
<dbReference type="AlphaFoldDB" id="A7AZT1"/>
<organism evidence="1 2">
    <name type="scientific">Mediterraneibacter gnavus (strain ATCC 29149 / DSM 114966 / JCM 6515 / VPI C7-9)</name>
    <name type="common">Ruminococcus gnavus</name>
    <dbReference type="NCBI Taxonomy" id="411470"/>
    <lineage>
        <taxon>Bacteria</taxon>
        <taxon>Bacillati</taxon>
        <taxon>Bacillota</taxon>
        <taxon>Clostridia</taxon>
        <taxon>Lachnospirales</taxon>
        <taxon>Lachnospiraceae</taxon>
        <taxon>Mediterraneibacter</taxon>
    </lineage>
</organism>